<evidence type="ECO:0000313" key="3">
    <source>
        <dbReference type="Proteomes" id="UP000625283"/>
    </source>
</evidence>
<dbReference type="EMBL" id="JAERTY010000044">
    <property type="protein sequence ID" value="MBL1411598.1"/>
    <property type="molecule type" value="Genomic_DNA"/>
</dbReference>
<feature type="coiled-coil region" evidence="1">
    <location>
        <begin position="8"/>
        <end position="35"/>
    </location>
</feature>
<reference evidence="2 3" key="1">
    <citation type="submission" date="2021-01" db="EMBL/GenBank/DDBJ databases">
        <title>C459-1 draft genome sequence.</title>
        <authorList>
            <person name="Zhang X.-F."/>
        </authorList>
    </citation>
    <scope>NUCLEOTIDE SEQUENCE [LARGE SCALE GENOMIC DNA]</scope>
    <source>
        <strain evidence="3">C459-1</strain>
    </source>
</reference>
<protein>
    <submittedName>
        <fullName evidence="2">Uncharacterized protein</fullName>
    </submittedName>
</protein>
<comment type="caution">
    <text evidence="2">The sequence shown here is derived from an EMBL/GenBank/DDBJ whole genome shotgun (WGS) entry which is preliminary data.</text>
</comment>
<name>A0ABS1RA75_9SPHI</name>
<dbReference type="Proteomes" id="UP000625283">
    <property type="component" value="Unassembled WGS sequence"/>
</dbReference>
<dbReference type="RefSeq" id="WP_202105312.1">
    <property type="nucleotide sequence ID" value="NZ_JAERTY010000044.1"/>
</dbReference>
<evidence type="ECO:0000313" key="2">
    <source>
        <dbReference type="EMBL" id="MBL1411598.1"/>
    </source>
</evidence>
<accession>A0ABS1RA75</accession>
<keyword evidence="1" id="KW-0175">Coiled coil</keyword>
<keyword evidence="3" id="KW-1185">Reference proteome</keyword>
<sequence>MATLNGIIRSYQASARRAERDRQRKAREMARLFREQQKQQDFDDATEAVHNWTTYTQMLKALHREASDPIDWNAIRKTPKPVQPEYSTLRKLSLKSYWITSNQLSLIKCWERWQEK</sequence>
<organism evidence="2 3">
    <name type="scientific">Sphingobacterium faecale</name>
    <dbReference type="NCBI Taxonomy" id="2803775"/>
    <lineage>
        <taxon>Bacteria</taxon>
        <taxon>Pseudomonadati</taxon>
        <taxon>Bacteroidota</taxon>
        <taxon>Sphingobacteriia</taxon>
        <taxon>Sphingobacteriales</taxon>
        <taxon>Sphingobacteriaceae</taxon>
        <taxon>Sphingobacterium</taxon>
    </lineage>
</organism>
<proteinExistence type="predicted"/>
<gene>
    <name evidence="2" type="ORF">JKG61_22795</name>
</gene>
<evidence type="ECO:0000256" key="1">
    <source>
        <dbReference type="SAM" id="Coils"/>
    </source>
</evidence>